<feature type="compositionally biased region" description="Basic residues" evidence="1">
    <location>
        <begin position="100"/>
        <end position="118"/>
    </location>
</feature>
<evidence type="ECO:0000256" key="1">
    <source>
        <dbReference type="SAM" id="MobiDB-lite"/>
    </source>
</evidence>
<keyword evidence="2" id="KW-0472">Membrane</keyword>
<evidence type="ECO:0008006" key="5">
    <source>
        <dbReference type="Google" id="ProtNLM"/>
    </source>
</evidence>
<sequence length="347" mass="39554">MFFTILAIIGKILLTILKILLFLLLLVLLVTGLVLFVPVRYDFSGSYHGNDIRAEGEASWLIHFISLRFWYRDGKTPYILRIAGIKILPGKIKEKQERKGKQKAGAKHKNKKTTRKSNKTTAKNESKDSVVKGGKDFLIKNDADRADAGEEKLEDVQKVDLKKDIKQNKKNNKQKNKDKQKKCLWKNIVSKLKGLMQIPKKIANTFKKVSDAVKKIFAAVRSGKEKAVLVKEFVFGRECLDFVCVVRDNVLHLWRHIKPKLLRIDMTIGFDDPAVTGQVLGVIAAFCGAAGIMPCVTPDFEKRVFESDIEIKGRVTVFVLLKILIKVYFCEELKEFKKSYKSIREVL</sequence>
<gene>
    <name evidence="3" type="ORF">APZ18_08455</name>
</gene>
<comment type="caution">
    <text evidence="3">The sequence shown here is derived from an EMBL/GenBank/DDBJ whole genome shotgun (WGS) entry which is preliminary data.</text>
</comment>
<keyword evidence="4" id="KW-1185">Reference proteome</keyword>
<evidence type="ECO:0000256" key="2">
    <source>
        <dbReference type="SAM" id="Phobius"/>
    </source>
</evidence>
<dbReference type="RefSeq" id="WP_055943794.1">
    <property type="nucleotide sequence ID" value="NZ_JAQDCV010000002.1"/>
</dbReference>
<reference evidence="3 4" key="1">
    <citation type="submission" date="2015-10" db="EMBL/GenBank/DDBJ databases">
        <title>Butyribacter intestini gen. nov., sp. nov., a butyric acid-producing bacterium of the family Lachnospiraceae isolated from the human faeces.</title>
        <authorList>
            <person name="Zou Y."/>
            <person name="Xue W."/>
            <person name="Luo G."/>
            <person name="Lv M."/>
        </authorList>
    </citation>
    <scope>NUCLEOTIDE SEQUENCE [LARGE SCALE GENOMIC DNA]</scope>
    <source>
        <strain evidence="3 4">TF01-11</strain>
    </source>
</reference>
<dbReference type="Pfam" id="PF11167">
    <property type="entry name" value="DUF2953"/>
    <property type="match status" value="1"/>
</dbReference>
<name>A0AAW3JSV4_9FIRM</name>
<dbReference type="AlphaFoldDB" id="A0AAW3JSV4"/>
<evidence type="ECO:0000313" key="4">
    <source>
        <dbReference type="Proteomes" id="UP000050833"/>
    </source>
</evidence>
<proteinExistence type="predicted"/>
<dbReference type="InterPro" id="IPR021338">
    <property type="entry name" value="DUF2953"/>
</dbReference>
<dbReference type="Proteomes" id="UP000050833">
    <property type="component" value="Unassembled WGS sequence"/>
</dbReference>
<feature type="region of interest" description="Disordered" evidence="1">
    <location>
        <begin position="93"/>
        <end position="129"/>
    </location>
</feature>
<evidence type="ECO:0000313" key="3">
    <source>
        <dbReference type="EMBL" id="KQC84749.1"/>
    </source>
</evidence>
<protein>
    <recommendedName>
        <fullName evidence="5">DUF2953 domain-containing protein</fullName>
    </recommendedName>
</protein>
<accession>A0AAW3JSV4</accession>
<keyword evidence="2" id="KW-0812">Transmembrane</keyword>
<organism evidence="3 4">
    <name type="scientific">Butyribacter intestini</name>
    <dbReference type="NCBI Taxonomy" id="1703332"/>
    <lineage>
        <taxon>Bacteria</taxon>
        <taxon>Bacillati</taxon>
        <taxon>Bacillota</taxon>
        <taxon>Clostridia</taxon>
        <taxon>Lachnospirales</taxon>
        <taxon>Lachnospiraceae</taxon>
        <taxon>Butyribacter</taxon>
    </lineage>
</organism>
<keyword evidence="2" id="KW-1133">Transmembrane helix</keyword>
<dbReference type="EMBL" id="LLKB01000005">
    <property type="protein sequence ID" value="KQC84749.1"/>
    <property type="molecule type" value="Genomic_DNA"/>
</dbReference>
<feature type="transmembrane region" description="Helical" evidence="2">
    <location>
        <begin position="12"/>
        <end position="37"/>
    </location>
</feature>